<evidence type="ECO:0000256" key="1">
    <source>
        <dbReference type="ARBA" id="ARBA00006303"/>
    </source>
</evidence>
<evidence type="ECO:0000256" key="4">
    <source>
        <dbReference type="ARBA" id="ARBA00022840"/>
    </source>
</evidence>
<reference evidence="10" key="1">
    <citation type="journal article" date="2019" name="Int. J. Syst. Evol. Microbiol.">
        <title>The Global Catalogue of Microorganisms (GCM) 10K type strain sequencing project: providing services to taxonomists for standard genome sequencing and annotation.</title>
        <authorList>
            <consortium name="The Broad Institute Genomics Platform"/>
            <consortium name="The Broad Institute Genome Sequencing Center for Infectious Disease"/>
            <person name="Wu L."/>
            <person name="Ma J."/>
        </authorList>
    </citation>
    <scope>NUCLEOTIDE SEQUENCE [LARGE SCALE GENOMIC DNA]</scope>
    <source>
        <strain evidence="10">CCUG 39402</strain>
    </source>
</reference>
<feature type="binding site" evidence="7">
    <location>
        <begin position="224"/>
        <end position="226"/>
    </location>
    <ligand>
        <name>ATP</name>
        <dbReference type="ChEBI" id="CHEBI:30616"/>
    </ligand>
</feature>
<dbReference type="Pfam" id="PF02938">
    <property type="entry name" value="GAD"/>
    <property type="match status" value="1"/>
</dbReference>
<dbReference type="InterPro" id="IPR047090">
    <property type="entry name" value="AspRS_core"/>
</dbReference>
<dbReference type="PANTHER" id="PTHR22594:SF5">
    <property type="entry name" value="ASPARTATE--TRNA LIGASE, MITOCHONDRIAL"/>
    <property type="match status" value="1"/>
</dbReference>
<dbReference type="SUPFAM" id="SSF50249">
    <property type="entry name" value="Nucleic acid-binding proteins"/>
    <property type="match status" value="1"/>
</dbReference>
<dbReference type="NCBIfam" id="NF001750">
    <property type="entry name" value="PRK00476.1"/>
    <property type="match status" value="1"/>
</dbReference>
<feature type="site" description="Important for tRNA non-discrimination" evidence="7">
    <location>
        <position position="36"/>
    </location>
</feature>
<dbReference type="Gene3D" id="3.30.1360.30">
    <property type="entry name" value="GAD-like domain"/>
    <property type="match status" value="1"/>
</dbReference>
<dbReference type="NCBIfam" id="TIGR00459">
    <property type="entry name" value="aspS_bact"/>
    <property type="match status" value="1"/>
</dbReference>
<feature type="binding site" evidence="7">
    <location>
        <begin position="546"/>
        <end position="549"/>
    </location>
    <ligand>
        <name>ATP</name>
        <dbReference type="ChEBI" id="CHEBI:30616"/>
    </ligand>
</feature>
<feature type="region of interest" description="Aspartate" evidence="7">
    <location>
        <begin position="202"/>
        <end position="205"/>
    </location>
</feature>
<dbReference type="GO" id="GO:0004815">
    <property type="term" value="F:aspartate-tRNA ligase activity"/>
    <property type="evidence" value="ECO:0007669"/>
    <property type="project" value="UniProtKB-EC"/>
</dbReference>
<comment type="subcellular location">
    <subcellularLocation>
        <location evidence="7">Cytoplasm</location>
    </subcellularLocation>
</comment>
<evidence type="ECO:0000313" key="10">
    <source>
        <dbReference type="Proteomes" id="UP001596270"/>
    </source>
</evidence>
<evidence type="ECO:0000256" key="7">
    <source>
        <dbReference type="HAMAP-Rule" id="MF_00044"/>
    </source>
</evidence>
<dbReference type="Pfam" id="PF01336">
    <property type="entry name" value="tRNA_anti-codon"/>
    <property type="match status" value="1"/>
</dbReference>
<dbReference type="InterPro" id="IPR029351">
    <property type="entry name" value="GAD_dom"/>
</dbReference>
<evidence type="ECO:0000256" key="6">
    <source>
        <dbReference type="ARBA" id="ARBA00023146"/>
    </source>
</evidence>
<feature type="binding site" evidence="7">
    <location>
        <position position="501"/>
    </location>
    <ligand>
        <name>L-aspartate</name>
        <dbReference type="ChEBI" id="CHEBI:29991"/>
    </ligand>
</feature>
<dbReference type="CDD" id="cd04317">
    <property type="entry name" value="EcAspRS_like_N"/>
    <property type="match status" value="1"/>
</dbReference>
<comment type="caution">
    <text evidence="9">The sequence shown here is derived from an EMBL/GenBank/DDBJ whole genome shotgun (WGS) entry which is preliminary data.</text>
</comment>
<keyword evidence="5 7" id="KW-0648">Protein biosynthesis</keyword>
<comment type="function">
    <text evidence="7">Aspartyl-tRNA synthetase with relaxed tRNA specificity since it is able to aspartylate not only its cognate tRNA(Asp) but also tRNA(Asn). Reaction proceeds in two steps: L-aspartate is first activated by ATP to form Asp-AMP and then transferred to the acceptor end of tRNA(Asp/Asn).</text>
</comment>
<organism evidence="9 10">
    <name type="scientific">Polaromonas aquatica</name>
    <dbReference type="NCBI Taxonomy" id="332657"/>
    <lineage>
        <taxon>Bacteria</taxon>
        <taxon>Pseudomonadati</taxon>
        <taxon>Pseudomonadota</taxon>
        <taxon>Betaproteobacteria</taxon>
        <taxon>Burkholderiales</taxon>
        <taxon>Comamonadaceae</taxon>
        <taxon>Polaromonas</taxon>
    </lineage>
</organism>
<comment type="catalytic activity">
    <reaction evidence="7">
        <text>tRNA(Asx) + L-aspartate + ATP = L-aspartyl-tRNA(Asx) + AMP + diphosphate</text>
        <dbReference type="Rhea" id="RHEA:18349"/>
        <dbReference type="Rhea" id="RHEA-COMP:9710"/>
        <dbReference type="Rhea" id="RHEA-COMP:9711"/>
        <dbReference type="ChEBI" id="CHEBI:29991"/>
        <dbReference type="ChEBI" id="CHEBI:30616"/>
        <dbReference type="ChEBI" id="CHEBI:33019"/>
        <dbReference type="ChEBI" id="CHEBI:78442"/>
        <dbReference type="ChEBI" id="CHEBI:78516"/>
        <dbReference type="ChEBI" id="CHEBI:456215"/>
        <dbReference type="EC" id="6.1.1.23"/>
    </reaction>
</comment>
<dbReference type="RefSeq" id="WP_371434952.1">
    <property type="nucleotide sequence ID" value="NZ_JBHSRS010000084.1"/>
</dbReference>
<feature type="domain" description="Aminoacyl-transfer RNA synthetases class-II family profile" evidence="8">
    <location>
        <begin position="156"/>
        <end position="567"/>
    </location>
</feature>
<evidence type="ECO:0000256" key="3">
    <source>
        <dbReference type="ARBA" id="ARBA00022741"/>
    </source>
</evidence>
<dbReference type="PRINTS" id="PR01042">
    <property type="entry name" value="TRNASYNTHASP"/>
</dbReference>
<feature type="binding site" evidence="7">
    <location>
        <position position="224"/>
    </location>
    <ligand>
        <name>L-aspartate</name>
        <dbReference type="ChEBI" id="CHEBI:29991"/>
    </ligand>
</feature>
<dbReference type="EMBL" id="JBHSRS010000084">
    <property type="protein sequence ID" value="MFC6284771.1"/>
    <property type="molecule type" value="Genomic_DNA"/>
</dbReference>
<dbReference type="SUPFAM" id="SSF55261">
    <property type="entry name" value="GAD domain-like"/>
    <property type="match status" value="1"/>
</dbReference>
<dbReference type="Proteomes" id="UP001596270">
    <property type="component" value="Unassembled WGS sequence"/>
</dbReference>
<dbReference type="CDD" id="cd00777">
    <property type="entry name" value="AspRS_core"/>
    <property type="match status" value="1"/>
</dbReference>
<dbReference type="HAMAP" id="MF_00044">
    <property type="entry name" value="Asp_tRNA_synth_type1"/>
    <property type="match status" value="1"/>
</dbReference>
<dbReference type="InterPro" id="IPR004524">
    <property type="entry name" value="Asp-tRNA-ligase_1"/>
</dbReference>
<keyword evidence="2 7" id="KW-0436">Ligase</keyword>
<dbReference type="PROSITE" id="PS50862">
    <property type="entry name" value="AA_TRNA_LIGASE_II"/>
    <property type="match status" value="1"/>
</dbReference>
<feature type="binding site" evidence="7">
    <location>
        <position position="460"/>
    </location>
    <ligand>
        <name>L-aspartate</name>
        <dbReference type="ChEBI" id="CHEBI:29991"/>
    </ligand>
</feature>
<feature type="binding site" evidence="7">
    <location>
        <position position="494"/>
    </location>
    <ligand>
        <name>ATP</name>
        <dbReference type="ChEBI" id="CHEBI:30616"/>
    </ligand>
</feature>
<dbReference type="InterPro" id="IPR004365">
    <property type="entry name" value="NA-bd_OB_tRNA"/>
</dbReference>
<dbReference type="InterPro" id="IPR045864">
    <property type="entry name" value="aa-tRNA-synth_II/BPL/LPL"/>
</dbReference>
<dbReference type="SUPFAM" id="SSF55681">
    <property type="entry name" value="Class II aaRS and biotin synthetases"/>
    <property type="match status" value="1"/>
</dbReference>
<evidence type="ECO:0000313" key="9">
    <source>
        <dbReference type="EMBL" id="MFC6284771.1"/>
    </source>
</evidence>
<comment type="subunit">
    <text evidence="7">Homodimer.</text>
</comment>
<keyword evidence="6 7" id="KW-0030">Aminoacyl-tRNA synthetase</keyword>
<keyword evidence="3 7" id="KW-0547">Nucleotide-binding</keyword>
<dbReference type="InterPro" id="IPR004115">
    <property type="entry name" value="GAD-like_sf"/>
</dbReference>
<gene>
    <name evidence="7 9" type="primary">aspS</name>
    <name evidence="9" type="ORF">ACFQND_26390</name>
</gene>
<dbReference type="EC" id="6.1.1.23" evidence="7"/>
<evidence type="ECO:0000256" key="2">
    <source>
        <dbReference type="ARBA" id="ARBA00022598"/>
    </source>
</evidence>
<dbReference type="Gene3D" id="3.30.930.10">
    <property type="entry name" value="Bira Bifunctional Protein, Domain 2"/>
    <property type="match status" value="1"/>
</dbReference>
<keyword evidence="4 7" id="KW-0067">ATP-binding</keyword>
<dbReference type="Pfam" id="PF00152">
    <property type="entry name" value="tRNA-synt_2"/>
    <property type="match status" value="1"/>
</dbReference>
<comment type="similarity">
    <text evidence="1 7">Belongs to the class-II aminoacyl-tRNA synthetase family. Type 1 subfamily.</text>
</comment>
<feature type="binding site" evidence="7">
    <location>
        <position position="233"/>
    </location>
    <ligand>
        <name>ATP</name>
        <dbReference type="ChEBI" id="CHEBI:30616"/>
    </ligand>
</feature>
<proteinExistence type="inferred from homology"/>
<dbReference type="InterPro" id="IPR012340">
    <property type="entry name" value="NA-bd_OB-fold"/>
</dbReference>
<accession>A0ABW1U4E2</accession>
<dbReference type="InterPro" id="IPR004364">
    <property type="entry name" value="Aa-tRNA-synt_II"/>
</dbReference>
<feature type="binding site" evidence="7">
    <location>
        <position position="178"/>
    </location>
    <ligand>
        <name>L-aspartate</name>
        <dbReference type="ChEBI" id="CHEBI:29991"/>
    </ligand>
</feature>
<evidence type="ECO:0000256" key="5">
    <source>
        <dbReference type="ARBA" id="ARBA00022917"/>
    </source>
</evidence>
<keyword evidence="7" id="KW-0963">Cytoplasm</keyword>
<name>A0ABW1U4E2_9BURK</name>
<keyword evidence="10" id="KW-1185">Reference proteome</keyword>
<feature type="site" description="Important for tRNA non-discrimination" evidence="7">
    <location>
        <position position="87"/>
    </location>
</feature>
<sequence>MSMASQMRSNYCGLVTEALMGQTVSLCGWVNRRRDHGGVIFVDLRDREGYVQVVCDPDRADMFKTAEGVRNEFCIQVKGVVRARPEGTTNDSLKSGKIEVLCHEMTVLNPSVTPPFQLDDDNLSETTRLTHRVLDLRRPYMQNNLMLRYRVAMETRKFLDANGFIDIETPMLTKSTPEGARDYLVPSRVNEGMFFALPQSPQLFKQLLMVAGFDRYYQITKCFRDEDLRADRQPEFTQIDIETSFMGEQDIRDMFQGMISNIFKTVLNTDLGEFPVMAYSDAMHRFGSDKPDLRVNLEFTELTDIMADVDFKVFSAPATTPGGRVVALRVPGGSEMSRGEIDGYTEFVKIYGAKGLAWIKVNDVSKGREGLQSPIVKNIHDAAIAEILKRTGAADGDIIFFGADKSRIVNDSIGALRLKVGHSAFGKKTGLFTTGWKPLWVVDFPMFEFDEGGQRWSAVHHPFTAPKDGHEDWMDTDPGKCIAKAYDMVLNGWELGGGSVRIHRAEVQSKVFNALKISPEEAQEKFGFLLEALQYGAPPHGGLAFGLDRIVTMMTGAESIRDVIAFPKTQRAQDLLTHAPGPVDEKQLRELHIRLRNPQPA</sequence>
<dbReference type="InterPro" id="IPR002312">
    <property type="entry name" value="Asp/Asn-tRNA-synth_IIb"/>
</dbReference>
<dbReference type="InterPro" id="IPR047089">
    <property type="entry name" value="Asp-tRNA-ligase_1_N"/>
</dbReference>
<dbReference type="PANTHER" id="PTHR22594">
    <property type="entry name" value="ASPARTYL/LYSYL-TRNA SYNTHETASE"/>
    <property type="match status" value="1"/>
</dbReference>
<dbReference type="Gene3D" id="2.40.50.140">
    <property type="entry name" value="Nucleic acid-binding proteins"/>
    <property type="match status" value="1"/>
</dbReference>
<dbReference type="InterPro" id="IPR006195">
    <property type="entry name" value="aa-tRNA-synth_II"/>
</dbReference>
<protein>
    <recommendedName>
        <fullName evidence="7">Aspartate--tRNA(Asp/Asn) ligase</fullName>
        <ecNumber evidence="7">6.1.1.23</ecNumber>
    </recommendedName>
    <alternativeName>
        <fullName evidence="7">Aspartyl-tRNA synthetase</fullName>
        <shortName evidence="7">AspRS</shortName>
    </alternativeName>
    <alternativeName>
        <fullName evidence="7">Non-discriminating aspartyl-tRNA synthetase</fullName>
        <shortName evidence="7">ND-AspRS</shortName>
    </alternativeName>
</protein>
<evidence type="ECO:0000259" key="8">
    <source>
        <dbReference type="PROSITE" id="PS50862"/>
    </source>
</evidence>